<dbReference type="InterPro" id="IPR027417">
    <property type="entry name" value="P-loop_NTPase"/>
</dbReference>
<dbReference type="GO" id="GO:0005524">
    <property type="term" value="F:ATP binding"/>
    <property type="evidence" value="ECO:0007669"/>
    <property type="project" value="UniProtKB-UniRule"/>
</dbReference>
<dbReference type="SUPFAM" id="SSF52540">
    <property type="entry name" value="P-loop containing nucleoside triphosphate hydrolases"/>
    <property type="match status" value="1"/>
</dbReference>
<reference evidence="12 13" key="1">
    <citation type="journal article" date="2020" name="Microb. Ecol.">
        <title>Ecogenomics of the Marine Benthic Filamentous Cyanobacterium Adonisia.</title>
        <authorList>
            <person name="Walter J.M."/>
            <person name="Coutinho F.H."/>
            <person name="Leomil L."/>
            <person name="Hargreaves P.I."/>
            <person name="Campeao M.E."/>
            <person name="Vieira V.V."/>
            <person name="Silva B.S."/>
            <person name="Fistarol G.O."/>
            <person name="Salomon P.S."/>
            <person name="Sawabe T."/>
            <person name="Mino S."/>
            <person name="Hosokawa M."/>
            <person name="Miyashita H."/>
            <person name="Maruyama F."/>
            <person name="van Verk M.C."/>
            <person name="Dutilh B.E."/>
            <person name="Thompson C.C."/>
            <person name="Thompson F.L."/>
        </authorList>
    </citation>
    <scope>NUCLEOTIDE SEQUENCE [LARGE SCALE GENOMIC DNA]</scope>
    <source>
        <strain evidence="12 13">CCMR0081</strain>
    </source>
</reference>
<comment type="catalytic activity">
    <reaction evidence="1 9 10">
        <text>adenosine 5'-phosphosulfate + ATP = 3'-phosphoadenylyl sulfate + ADP + H(+)</text>
        <dbReference type="Rhea" id="RHEA:24152"/>
        <dbReference type="ChEBI" id="CHEBI:15378"/>
        <dbReference type="ChEBI" id="CHEBI:30616"/>
        <dbReference type="ChEBI" id="CHEBI:58243"/>
        <dbReference type="ChEBI" id="CHEBI:58339"/>
        <dbReference type="ChEBI" id="CHEBI:456216"/>
        <dbReference type="EC" id="2.7.1.25"/>
    </reaction>
</comment>
<evidence type="ECO:0000256" key="9">
    <source>
        <dbReference type="HAMAP-Rule" id="MF_00065"/>
    </source>
</evidence>
<dbReference type="Proteomes" id="UP000481033">
    <property type="component" value="Unassembled WGS sequence"/>
</dbReference>
<gene>
    <name evidence="9 12" type="primary">cysC</name>
    <name evidence="12" type="ORF">DXZ20_26355</name>
</gene>
<dbReference type="GO" id="GO:0070814">
    <property type="term" value="P:hydrogen sulfide biosynthetic process"/>
    <property type="evidence" value="ECO:0007669"/>
    <property type="project" value="UniProtKB-UniRule"/>
</dbReference>
<dbReference type="PANTHER" id="PTHR42700:SF1">
    <property type="entry name" value="SULFATE ADENYLYLTRANSFERASE"/>
    <property type="match status" value="1"/>
</dbReference>
<comment type="pathway">
    <text evidence="3 9 10">Sulfur metabolism; hydrogen sulfide biosynthesis; sulfite from sulfate: step 2/3.</text>
</comment>
<accession>A0A6M0RTM0</accession>
<dbReference type="GO" id="GO:0010134">
    <property type="term" value="P:sulfate assimilation via adenylyl sulfate reduction"/>
    <property type="evidence" value="ECO:0007669"/>
    <property type="project" value="TreeGrafter"/>
</dbReference>
<protein>
    <recommendedName>
        <fullName evidence="4 9">Adenylyl-sulfate kinase</fullName>
        <ecNumber evidence="4 9">2.7.1.25</ecNumber>
    </recommendedName>
    <alternativeName>
        <fullName evidence="9">APS kinase</fullName>
    </alternativeName>
    <alternativeName>
        <fullName evidence="9">ATP adenosine-5'-phosphosulfate 3'-phosphotransferase</fullName>
    </alternativeName>
    <alternativeName>
        <fullName evidence="9">Adenosine-5'-phosphosulfate kinase</fullName>
    </alternativeName>
</protein>
<keyword evidence="9 10" id="KW-0418">Kinase</keyword>
<dbReference type="InterPro" id="IPR050512">
    <property type="entry name" value="Sulf_AdTrans/APS_kinase"/>
</dbReference>
<evidence type="ECO:0000313" key="12">
    <source>
        <dbReference type="EMBL" id="NEZ59102.1"/>
    </source>
</evidence>
<dbReference type="CDD" id="cd02027">
    <property type="entry name" value="APSK"/>
    <property type="match status" value="1"/>
</dbReference>
<dbReference type="RefSeq" id="WP_006515466.1">
    <property type="nucleotide sequence ID" value="NZ_QXHD01000004.1"/>
</dbReference>
<organism evidence="12 13">
    <name type="scientific">Adonisia turfae CCMR0081</name>
    <dbReference type="NCBI Taxonomy" id="2292702"/>
    <lineage>
        <taxon>Bacteria</taxon>
        <taxon>Bacillati</taxon>
        <taxon>Cyanobacteriota</taxon>
        <taxon>Adonisia</taxon>
        <taxon>Adonisia turfae</taxon>
    </lineage>
</organism>
<dbReference type="PANTHER" id="PTHR42700">
    <property type="entry name" value="SULFATE ADENYLYLTRANSFERASE"/>
    <property type="match status" value="1"/>
</dbReference>
<dbReference type="AlphaFoldDB" id="A0A6M0RTM0"/>
<comment type="caution">
    <text evidence="12">The sequence shown here is derived from an EMBL/GenBank/DDBJ whole genome shotgun (WGS) entry which is preliminary data.</text>
</comment>
<keyword evidence="5 9" id="KW-0597">Phosphoprotein</keyword>
<evidence type="ECO:0000256" key="2">
    <source>
        <dbReference type="ARBA" id="ARBA00002632"/>
    </source>
</evidence>
<evidence type="ECO:0000313" key="13">
    <source>
        <dbReference type="Proteomes" id="UP000481033"/>
    </source>
</evidence>
<evidence type="ECO:0000256" key="8">
    <source>
        <dbReference type="ARBA" id="ARBA00022840"/>
    </source>
</evidence>
<evidence type="ECO:0000256" key="5">
    <source>
        <dbReference type="ARBA" id="ARBA00022553"/>
    </source>
</evidence>
<dbReference type="UniPathway" id="UPA00140">
    <property type="reaction ID" value="UER00205"/>
</dbReference>
<evidence type="ECO:0000256" key="4">
    <source>
        <dbReference type="ARBA" id="ARBA00012121"/>
    </source>
</evidence>
<sequence>MQHRGVTVWFTGLSGSGKTTISQALEKKLRAAGAKLEVLDGDIVRTNLTKGLGFSKEDRDENVRRIGFVSHLLTRNGVIVLVSAISPYREVRDQVRQRIGDFVEVYANTPVEVCEQRDVKGLYKKARSGEIKNFTGISDPYEEPLNPEVNCETVNETLEESVNKVMAKLEELGYLSPVAA</sequence>
<keyword evidence="13" id="KW-1185">Reference proteome</keyword>
<evidence type="ECO:0000256" key="3">
    <source>
        <dbReference type="ARBA" id="ARBA00004806"/>
    </source>
</evidence>
<dbReference type="InterPro" id="IPR002891">
    <property type="entry name" value="APS"/>
</dbReference>
<feature type="domain" description="APS kinase" evidence="11">
    <location>
        <begin position="4"/>
        <end position="151"/>
    </location>
</feature>
<comment type="function">
    <text evidence="2 9 10">Catalyzes the synthesis of activated sulfate.</text>
</comment>
<evidence type="ECO:0000256" key="6">
    <source>
        <dbReference type="ARBA" id="ARBA00022679"/>
    </source>
</evidence>
<dbReference type="NCBIfam" id="TIGR00455">
    <property type="entry name" value="apsK"/>
    <property type="match status" value="1"/>
</dbReference>
<dbReference type="GO" id="GO:0005737">
    <property type="term" value="C:cytoplasm"/>
    <property type="evidence" value="ECO:0007669"/>
    <property type="project" value="TreeGrafter"/>
</dbReference>
<dbReference type="NCBIfam" id="NF003013">
    <property type="entry name" value="PRK03846.1"/>
    <property type="match status" value="1"/>
</dbReference>
<dbReference type="Gene3D" id="3.40.50.300">
    <property type="entry name" value="P-loop containing nucleotide triphosphate hydrolases"/>
    <property type="match status" value="1"/>
</dbReference>
<evidence type="ECO:0000256" key="1">
    <source>
        <dbReference type="ARBA" id="ARBA00001823"/>
    </source>
</evidence>
<feature type="binding site" evidence="9">
    <location>
        <begin position="12"/>
        <end position="19"/>
    </location>
    <ligand>
        <name>ATP</name>
        <dbReference type="ChEBI" id="CHEBI:30616"/>
    </ligand>
</feature>
<dbReference type="NCBIfam" id="NF002059">
    <property type="entry name" value="PRK00889.1"/>
    <property type="match status" value="1"/>
</dbReference>
<proteinExistence type="inferred from homology"/>
<keyword evidence="8 9" id="KW-0067">ATP-binding</keyword>
<evidence type="ECO:0000256" key="7">
    <source>
        <dbReference type="ARBA" id="ARBA00022741"/>
    </source>
</evidence>
<feature type="active site" description="Phosphoserine intermediate" evidence="9">
    <location>
        <position position="86"/>
    </location>
</feature>
<dbReference type="GO" id="GO:0019379">
    <property type="term" value="P:sulfate assimilation, phosphoadenylyl sulfate reduction by phosphoadenylyl-sulfate reductase (thioredoxin)"/>
    <property type="evidence" value="ECO:0007669"/>
    <property type="project" value="TreeGrafter"/>
</dbReference>
<dbReference type="EC" id="2.7.1.25" evidence="4 9"/>
<dbReference type="GO" id="GO:0004020">
    <property type="term" value="F:adenylylsulfate kinase activity"/>
    <property type="evidence" value="ECO:0007669"/>
    <property type="project" value="UniProtKB-UniRule"/>
</dbReference>
<dbReference type="FunFam" id="3.40.50.300:FF:000802">
    <property type="entry name" value="Sulfate adenylyltransferase"/>
    <property type="match status" value="1"/>
</dbReference>
<dbReference type="EMBL" id="QXHD01000004">
    <property type="protein sequence ID" value="NEZ59102.1"/>
    <property type="molecule type" value="Genomic_DNA"/>
</dbReference>
<dbReference type="InterPro" id="IPR059117">
    <property type="entry name" value="APS_kinase_dom"/>
</dbReference>
<comment type="similarity">
    <text evidence="9 10">Belongs to the APS kinase family.</text>
</comment>
<keyword evidence="6 9" id="KW-0808">Transferase</keyword>
<dbReference type="GO" id="GO:0004781">
    <property type="term" value="F:sulfate adenylyltransferase (ATP) activity"/>
    <property type="evidence" value="ECO:0007669"/>
    <property type="project" value="TreeGrafter"/>
</dbReference>
<evidence type="ECO:0000256" key="10">
    <source>
        <dbReference type="RuleBase" id="RU004347"/>
    </source>
</evidence>
<name>A0A6M0RTM0_9CYAN</name>
<keyword evidence="7 9" id="KW-0547">Nucleotide-binding</keyword>
<dbReference type="Pfam" id="PF01583">
    <property type="entry name" value="APS_kinase"/>
    <property type="match status" value="1"/>
</dbReference>
<dbReference type="HAMAP" id="MF_00065">
    <property type="entry name" value="Adenylyl_sulf_kinase"/>
    <property type="match status" value="1"/>
</dbReference>
<evidence type="ECO:0000259" key="11">
    <source>
        <dbReference type="Pfam" id="PF01583"/>
    </source>
</evidence>